<evidence type="ECO:0000313" key="2">
    <source>
        <dbReference type="Proteomes" id="UP000502549"/>
    </source>
</evidence>
<dbReference type="Proteomes" id="UP000502549">
    <property type="component" value="Chromosome"/>
</dbReference>
<proteinExistence type="predicted"/>
<reference evidence="1 2" key="1">
    <citation type="submission" date="2020-02" db="EMBL/GenBank/DDBJ databases">
        <title>Complete genome sequence of Pseudomonas multiresinivorans ORNL1.</title>
        <authorList>
            <person name="Podar M."/>
        </authorList>
    </citation>
    <scope>NUCLEOTIDE SEQUENCE [LARGE SCALE GENOMIC DNA]</scope>
    <source>
        <strain evidence="2">populi</strain>
    </source>
</reference>
<keyword evidence="2" id="KW-1185">Reference proteome</keyword>
<evidence type="ECO:0000313" key="1">
    <source>
        <dbReference type="EMBL" id="QJP09973.1"/>
    </source>
</evidence>
<dbReference type="KEGG" id="pmui:G4G71_19530"/>
<accession>A0A7Z3BN72</accession>
<sequence>MSQCFAFRFPCGNSRPALLLSCLTDVNADQIIKAVKSDVETNLLPCMVYVLGSERKKSDLLDLLGDSSFSSEFNSFVGEPAEKLKPIFFTASGELLYCQTDAPLATSLKQAILDAGVLSVFKRRQGLISATSNFHFLKPSSDHCNAFIRASNLLVASEEVSFLAIALLPLLASRPTRIYVDTSSISYLVCVAVLMSERYVGWLPLVESYESYAAVNQDYDFVESPESLVLISATTSGGLASKILDAKNFTNEQVVTLFYSRLGPDQVGIYNVTGAIPPDVSSSKAEECSHCARGSRLIKIVGDQFLPETPSHSQLVIKKKDFSKDRAEFFKDFAVKGLLKWSQVSDVGVDSKEHFYIDVEGFLGTAPDTFKNEFKRVVNKHFSHDVGRVISLDDPGSKALMGELMGVVGEDGVDWCSIADVSPESLSESASVVVVAGAITSGRKLLDASRRLRCIAKSSSILYLVGFSKLQSREVLDQLRKDLQLGGHTLIVLHECPMPRIASITETAWDVERRLLSQFADDQLSGQTEILPTSLNERLEALAAGAEGSNDLFLKTSVGSALRLRSTFAFWSELQLADVDASQADVYWTIQSILHDLRSKTDEDGLSSIYHSTVISPACFDRYNDGVIQACLLRAASPIELNYSIDSDFSQKMTDVLVSVIRSCEEDQGEAALEFLMALWSERLQVTKANLGDIVNEFRDVVLPADVRFLLNRIASLA</sequence>
<name>A0A7Z3BN72_9PSED</name>
<protein>
    <submittedName>
        <fullName evidence="1">Uncharacterized protein</fullName>
    </submittedName>
</protein>
<organism evidence="1 2">
    <name type="scientific">Pseudomonas multiresinivorans</name>
    <dbReference type="NCBI Taxonomy" id="95301"/>
    <lineage>
        <taxon>Bacteria</taxon>
        <taxon>Pseudomonadati</taxon>
        <taxon>Pseudomonadota</taxon>
        <taxon>Gammaproteobacteria</taxon>
        <taxon>Pseudomonadales</taxon>
        <taxon>Pseudomonadaceae</taxon>
        <taxon>Pseudomonas</taxon>
    </lineage>
</organism>
<dbReference type="RefSeq" id="WP_169939619.1">
    <property type="nucleotide sequence ID" value="NZ_CP048833.1"/>
</dbReference>
<dbReference type="EMBL" id="CP048833">
    <property type="protein sequence ID" value="QJP09973.1"/>
    <property type="molecule type" value="Genomic_DNA"/>
</dbReference>
<dbReference type="AlphaFoldDB" id="A0A7Z3BN72"/>
<gene>
    <name evidence="1" type="ORF">G4G71_19530</name>
</gene>